<keyword evidence="2 4" id="KW-0442">Lipid degradation</keyword>
<dbReference type="InterPro" id="IPR037483">
    <property type="entry name" value="YjjU-like"/>
</dbReference>
<sequence length="283" mass="32155">MNNIGLILEGGGMRGVYTAGVLDFFMDKNLYFPYVSGVSMGACNAASYVSKQRGRTKSVTVDLADDSRYISLKNFIKYKSIFGMDFIFDEVPNKLFPFDFNTFSNSTQKLVIGTTDCLTGKEVYFSHSSSNDILDIIRASSSLPFISEPVKINNYTLMDGGIADPIPIKRSIEDGNAKNVLILTREADYIKNPFKHNWILSKKYSQFKGLCKAILNRHKLYNETLKYISHLENTGKVFIIRPTFSPKVKRIEKNKSRLNALYLEGYKDAEKNYDKLLQFLNSN</sequence>
<gene>
    <name evidence="6" type="ordered locus">CA_C2424</name>
</gene>
<dbReference type="GO" id="GO:0016042">
    <property type="term" value="P:lipid catabolic process"/>
    <property type="evidence" value="ECO:0007669"/>
    <property type="project" value="UniProtKB-UniRule"/>
</dbReference>
<dbReference type="InterPro" id="IPR002641">
    <property type="entry name" value="PNPLA_dom"/>
</dbReference>
<dbReference type="Pfam" id="PF19890">
    <property type="entry name" value="DUF6363"/>
    <property type="match status" value="1"/>
</dbReference>
<dbReference type="DNASU" id="1118607"/>
<dbReference type="RefSeq" id="WP_010965720.1">
    <property type="nucleotide sequence ID" value="NC_003030.1"/>
</dbReference>
<dbReference type="InterPro" id="IPR045943">
    <property type="entry name" value="DUF6363"/>
</dbReference>
<dbReference type="KEGG" id="cac:CA_C2424"/>
<dbReference type="HOGENOM" id="CLU_048271_1_0_9"/>
<dbReference type="SUPFAM" id="SSF52151">
    <property type="entry name" value="FabD/lysophospholipase-like"/>
    <property type="match status" value="1"/>
</dbReference>
<keyword evidence="3 4" id="KW-0443">Lipid metabolism</keyword>
<name>Q97GE3_CLOAB</name>
<protein>
    <submittedName>
        <fullName evidence="6">Predicted phosphoesterase</fullName>
    </submittedName>
</protein>
<proteinExistence type="predicted"/>
<feature type="short sequence motif" description="GXSXG" evidence="4">
    <location>
        <begin position="37"/>
        <end position="41"/>
    </location>
</feature>
<feature type="short sequence motif" description="GXGXXG" evidence="4">
    <location>
        <begin position="10"/>
        <end position="15"/>
    </location>
</feature>
<evidence type="ECO:0000256" key="1">
    <source>
        <dbReference type="ARBA" id="ARBA00022801"/>
    </source>
</evidence>
<dbReference type="CDD" id="cd07208">
    <property type="entry name" value="Pat_hypo_Ecoli_yjju_like"/>
    <property type="match status" value="1"/>
</dbReference>
<evidence type="ECO:0000259" key="5">
    <source>
        <dbReference type="PROSITE" id="PS51635"/>
    </source>
</evidence>
<dbReference type="Pfam" id="PF01734">
    <property type="entry name" value="Patatin"/>
    <property type="match status" value="1"/>
</dbReference>
<evidence type="ECO:0000256" key="3">
    <source>
        <dbReference type="ARBA" id="ARBA00023098"/>
    </source>
</evidence>
<feature type="short sequence motif" description="DGA/G" evidence="4">
    <location>
        <begin position="159"/>
        <end position="161"/>
    </location>
</feature>
<dbReference type="OrthoDB" id="9802424at2"/>
<organism evidence="6 7">
    <name type="scientific">Clostridium acetobutylicum (strain ATCC 824 / DSM 792 / JCM 1419 / IAM 19013 / LMG 5710 / NBRC 13948 / NRRL B-527 / VKM B-1787 / 2291 / W)</name>
    <dbReference type="NCBI Taxonomy" id="272562"/>
    <lineage>
        <taxon>Bacteria</taxon>
        <taxon>Bacillati</taxon>
        <taxon>Bacillota</taxon>
        <taxon>Clostridia</taxon>
        <taxon>Eubacteriales</taxon>
        <taxon>Clostridiaceae</taxon>
        <taxon>Clostridium</taxon>
    </lineage>
</organism>
<keyword evidence="1 4" id="KW-0378">Hydrolase</keyword>
<evidence type="ECO:0000313" key="7">
    <source>
        <dbReference type="Proteomes" id="UP000000814"/>
    </source>
</evidence>
<dbReference type="PIR" id="H97198">
    <property type="entry name" value="H97198"/>
</dbReference>
<dbReference type="InterPro" id="IPR016035">
    <property type="entry name" value="Acyl_Trfase/lysoPLipase"/>
</dbReference>
<dbReference type="PATRIC" id="fig|272562.8.peg.2621"/>
<reference evidence="6 7" key="1">
    <citation type="journal article" date="2001" name="J. Bacteriol.">
        <title>Genome sequence and comparative analysis of the solvent-producing bacterium Clostridium acetobutylicum.</title>
        <authorList>
            <person name="Nolling J."/>
            <person name="Breton G."/>
            <person name="Omelchenko M.V."/>
            <person name="Makarova K.S."/>
            <person name="Zeng Q."/>
            <person name="Gibson R."/>
            <person name="Lee H.M."/>
            <person name="Dubois J."/>
            <person name="Qiu D."/>
            <person name="Hitti J."/>
            <person name="Wolf Y.I."/>
            <person name="Tatusov R.L."/>
            <person name="Sabathe F."/>
            <person name="Doucette-Stamm L."/>
            <person name="Soucaille P."/>
            <person name="Daly M.J."/>
            <person name="Bennett G.N."/>
            <person name="Koonin E.V."/>
            <person name="Smith D.R."/>
        </authorList>
    </citation>
    <scope>NUCLEOTIDE SEQUENCE [LARGE SCALE GENOMIC DNA]</scope>
    <source>
        <strain evidence="7">ATCC 824 / DSM 792 / JCM 1419 / LMG 5710 / VKM B-1787</strain>
    </source>
</reference>
<dbReference type="PANTHER" id="PTHR14226">
    <property type="entry name" value="NEUROPATHY TARGET ESTERASE/SWISS CHEESE D.MELANOGASTER"/>
    <property type="match status" value="1"/>
</dbReference>
<dbReference type="Proteomes" id="UP000000814">
    <property type="component" value="Chromosome"/>
</dbReference>
<feature type="active site" description="Proton acceptor" evidence="4">
    <location>
        <position position="159"/>
    </location>
</feature>
<dbReference type="PROSITE" id="PS51635">
    <property type="entry name" value="PNPLA"/>
    <property type="match status" value="1"/>
</dbReference>
<evidence type="ECO:0000313" key="6">
    <source>
        <dbReference type="EMBL" id="AAK80379.1"/>
    </source>
</evidence>
<dbReference type="GeneID" id="44998903"/>
<dbReference type="InterPro" id="IPR050301">
    <property type="entry name" value="NTE"/>
</dbReference>
<dbReference type="eggNOG" id="COG4667">
    <property type="taxonomic scope" value="Bacteria"/>
</dbReference>
<dbReference type="STRING" id="272562.CA_C2424"/>
<accession>Q97GE3</accession>
<dbReference type="PANTHER" id="PTHR14226:SF25">
    <property type="entry name" value="PHOSPHOESTERASE"/>
    <property type="match status" value="1"/>
</dbReference>
<dbReference type="EMBL" id="AE001437">
    <property type="protein sequence ID" value="AAK80379.1"/>
    <property type="molecule type" value="Genomic_DNA"/>
</dbReference>
<evidence type="ECO:0000256" key="2">
    <source>
        <dbReference type="ARBA" id="ARBA00022963"/>
    </source>
</evidence>
<dbReference type="Gene3D" id="3.40.1090.10">
    <property type="entry name" value="Cytosolic phospholipase A2 catalytic domain"/>
    <property type="match status" value="2"/>
</dbReference>
<dbReference type="AlphaFoldDB" id="Q97GE3"/>
<keyword evidence="7" id="KW-1185">Reference proteome</keyword>
<dbReference type="GO" id="GO:0016787">
    <property type="term" value="F:hydrolase activity"/>
    <property type="evidence" value="ECO:0007669"/>
    <property type="project" value="UniProtKB-UniRule"/>
</dbReference>
<feature type="active site" description="Nucleophile" evidence="4">
    <location>
        <position position="39"/>
    </location>
</feature>
<feature type="domain" description="PNPLA" evidence="5">
    <location>
        <begin position="6"/>
        <end position="172"/>
    </location>
</feature>
<evidence type="ECO:0000256" key="4">
    <source>
        <dbReference type="PROSITE-ProRule" id="PRU01161"/>
    </source>
</evidence>